<comment type="similarity">
    <text evidence="3 10">Belongs to the cytochrome P450 family.</text>
</comment>
<name>A0A9P5XTZ9_9AGAR</name>
<dbReference type="EMBL" id="MU150408">
    <property type="protein sequence ID" value="KAF9456704.1"/>
    <property type="molecule type" value="Genomic_DNA"/>
</dbReference>
<gene>
    <name evidence="12" type="ORF">BDZ94DRAFT_1302377</name>
</gene>
<dbReference type="GO" id="GO:0016705">
    <property type="term" value="F:oxidoreductase activity, acting on paired donors, with incorporation or reduction of molecular oxygen"/>
    <property type="evidence" value="ECO:0007669"/>
    <property type="project" value="InterPro"/>
</dbReference>
<evidence type="ECO:0000256" key="6">
    <source>
        <dbReference type="ARBA" id="ARBA00023002"/>
    </source>
</evidence>
<dbReference type="InterPro" id="IPR002401">
    <property type="entry name" value="Cyt_P450_E_grp-I"/>
</dbReference>
<comment type="cofactor">
    <cofactor evidence="1 9">
        <name>heme</name>
        <dbReference type="ChEBI" id="CHEBI:30413"/>
    </cofactor>
</comment>
<dbReference type="PANTHER" id="PTHR46300">
    <property type="entry name" value="P450, PUTATIVE (EUROFUNG)-RELATED-RELATED"/>
    <property type="match status" value="1"/>
</dbReference>
<evidence type="ECO:0000256" key="9">
    <source>
        <dbReference type="PIRSR" id="PIRSR602401-1"/>
    </source>
</evidence>
<sequence length="511" mass="57084">MIPLVILLTFVALGAWVKSRSKKHPPLPPGPPGEPLIGHLRLIPPNNQETLFYEWGKKYGDVIYLQFLGRSIVVLNSVQAAVDLLEKRGAIYSDRPKFVIYETMGWTAGLTFFGYGRRFQQHRRMFEKYLTPSKCTAYHPIQTREARVFLQNLLSNPDGRDNFIKRYSTAVIMEVAYGHQITSDDDPYVKISQDSGDAVQNAGPPGSTPVDLFPFLRHLPSWFPGSFYAGFARDHKYAIDALHNYPFEEVSKLKAEGKGNNSFLSAQLDEYELKGSDSPVTLEDIKGASGLMYCAGTDSTWSTISMFFLAMVLFPEHQTRAQKEIDAAIGSGRLPEFHDHDSLPYIECILQETLRWNSAVPTGVPHRLSEDDVYNGMFIPKGSLIIPNTSDPRGMTLDENVYSDPFTFNPARFLPKPEGNGEPYAGGPFGFGRRICPGRHLAHASLWIAMASTLATMNITKKLDANGKEITPEIAFTSGITSHPRPYQCSIKPRTEAAKDLIVQGYMAETF</sequence>
<evidence type="ECO:0000256" key="5">
    <source>
        <dbReference type="ARBA" id="ARBA00022723"/>
    </source>
</evidence>
<comment type="pathway">
    <text evidence="2">Secondary metabolite biosynthesis.</text>
</comment>
<proteinExistence type="inferred from homology"/>
<evidence type="ECO:0000256" key="11">
    <source>
        <dbReference type="SAM" id="SignalP"/>
    </source>
</evidence>
<keyword evidence="13" id="KW-1185">Reference proteome</keyword>
<dbReference type="PANTHER" id="PTHR46300:SF5">
    <property type="entry name" value="CYTOCHROME P450"/>
    <property type="match status" value="1"/>
</dbReference>
<keyword evidence="6 10" id="KW-0560">Oxidoreductase</keyword>
<keyword evidence="11" id="KW-0732">Signal</keyword>
<evidence type="ECO:0000313" key="13">
    <source>
        <dbReference type="Proteomes" id="UP000807353"/>
    </source>
</evidence>
<dbReference type="OrthoDB" id="2789670at2759"/>
<evidence type="ECO:0000256" key="3">
    <source>
        <dbReference type="ARBA" id="ARBA00010617"/>
    </source>
</evidence>
<dbReference type="Proteomes" id="UP000807353">
    <property type="component" value="Unassembled WGS sequence"/>
</dbReference>
<organism evidence="12 13">
    <name type="scientific">Collybia nuda</name>
    <dbReference type="NCBI Taxonomy" id="64659"/>
    <lineage>
        <taxon>Eukaryota</taxon>
        <taxon>Fungi</taxon>
        <taxon>Dikarya</taxon>
        <taxon>Basidiomycota</taxon>
        <taxon>Agaricomycotina</taxon>
        <taxon>Agaricomycetes</taxon>
        <taxon>Agaricomycetidae</taxon>
        <taxon>Agaricales</taxon>
        <taxon>Tricholomatineae</taxon>
        <taxon>Clitocybaceae</taxon>
        <taxon>Collybia</taxon>
    </lineage>
</organism>
<dbReference type="PRINTS" id="PR00463">
    <property type="entry name" value="EP450I"/>
</dbReference>
<evidence type="ECO:0000256" key="4">
    <source>
        <dbReference type="ARBA" id="ARBA00022617"/>
    </source>
</evidence>
<dbReference type="CDD" id="cd11065">
    <property type="entry name" value="CYP64-like"/>
    <property type="match status" value="1"/>
</dbReference>
<dbReference type="InterPro" id="IPR001128">
    <property type="entry name" value="Cyt_P450"/>
</dbReference>
<dbReference type="GO" id="GO:0005506">
    <property type="term" value="F:iron ion binding"/>
    <property type="evidence" value="ECO:0007669"/>
    <property type="project" value="InterPro"/>
</dbReference>
<keyword evidence="8 10" id="KW-0503">Monooxygenase</keyword>
<dbReference type="InterPro" id="IPR050364">
    <property type="entry name" value="Cytochrome_P450_fung"/>
</dbReference>
<evidence type="ECO:0000256" key="7">
    <source>
        <dbReference type="ARBA" id="ARBA00023004"/>
    </source>
</evidence>
<dbReference type="Gene3D" id="1.10.630.10">
    <property type="entry name" value="Cytochrome P450"/>
    <property type="match status" value="1"/>
</dbReference>
<keyword evidence="5 9" id="KW-0479">Metal-binding</keyword>
<evidence type="ECO:0000313" key="12">
    <source>
        <dbReference type="EMBL" id="KAF9456704.1"/>
    </source>
</evidence>
<keyword evidence="7 9" id="KW-0408">Iron</keyword>
<protein>
    <submittedName>
        <fullName evidence="12">Cytochrome P450</fullName>
    </submittedName>
</protein>
<feature type="binding site" description="axial binding residue" evidence="9">
    <location>
        <position position="436"/>
    </location>
    <ligand>
        <name>heme</name>
        <dbReference type="ChEBI" id="CHEBI:30413"/>
    </ligand>
    <ligandPart>
        <name>Fe</name>
        <dbReference type="ChEBI" id="CHEBI:18248"/>
    </ligandPart>
</feature>
<dbReference type="InterPro" id="IPR017972">
    <property type="entry name" value="Cyt_P450_CS"/>
</dbReference>
<dbReference type="SUPFAM" id="SSF48264">
    <property type="entry name" value="Cytochrome P450"/>
    <property type="match status" value="1"/>
</dbReference>
<dbReference type="PRINTS" id="PR00385">
    <property type="entry name" value="P450"/>
</dbReference>
<dbReference type="PROSITE" id="PS00086">
    <property type="entry name" value="CYTOCHROME_P450"/>
    <property type="match status" value="1"/>
</dbReference>
<evidence type="ECO:0000256" key="1">
    <source>
        <dbReference type="ARBA" id="ARBA00001971"/>
    </source>
</evidence>
<feature type="chain" id="PRO_5040411194" evidence="11">
    <location>
        <begin position="22"/>
        <end position="511"/>
    </location>
</feature>
<evidence type="ECO:0000256" key="2">
    <source>
        <dbReference type="ARBA" id="ARBA00005179"/>
    </source>
</evidence>
<evidence type="ECO:0000256" key="8">
    <source>
        <dbReference type="ARBA" id="ARBA00023033"/>
    </source>
</evidence>
<keyword evidence="4 9" id="KW-0349">Heme</keyword>
<dbReference type="GO" id="GO:0020037">
    <property type="term" value="F:heme binding"/>
    <property type="evidence" value="ECO:0007669"/>
    <property type="project" value="InterPro"/>
</dbReference>
<dbReference type="GO" id="GO:0004497">
    <property type="term" value="F:monooxygenase activity"/>
    <property type="evidence" value="ECO:0007669"/>
    <property type="project" value="UniProtKB-KW"/>
</dbReference>
<feature type="signal peptide" evidence="11">
    <location>
        <begin position="1"/>
        <end position="21"/>
    </location>
</feature>
<comment type="caution">
    <text evidence="12">The sequence shown here is derived from an EMBL/GenBank/DDBJ whole genome shotgun (WGS) entry which is preliminary data.</text>
</comment>
<dbReference type="InterPro" id="IPR036396">
    <property type="entry name" value="Cyt_P450_sf"/>
</dbReference>
<dbReference type="AlphaFoldDB" id="A0A9P5XTZ9"/>
<reference evidence="12" key="1">
    <citation type="submission" date="2020-11" db="EMBL/GenBank/DDBJ databases">
        <authorList>
            <consortium name="DOE Joint Genome Institute"/>
            <person name="Ahrendt S."/>
            <person name="Riley R."/>
            <person name="Andreopoulos W."/>
            <person name="Labutti K."/>
            <person name="Pangilinan J."/>
            <person name="Ruiz-Duenas F.J."/>
            <person name="Barrasa J.M."/>
            <person name="Sanchez-Garcia M."/>
            <person name="Camarero S."/>
            <person name="Miyauchi S."/>
            <person name="Serrano A."/>
            <person name="Linde D."/>
            <person name="Babiker R."/>
            <person name="Drula E."/>
            <person name="Ayuso-Fernandez I."/>
            <person name="Pacheco R."/>
            <person name="Padilla G."/>
            <person name="Ferreira P."/>
            <person name="Barriuso J."/>
            <person name="Kellner H."/>
            <person name="Castanera R."/>
            <person name="Alfaro M."/>
            <person name="Ramirez L."/>
            <person name="Pisabarro A.G."/>
            <person name="Kuo A."/>
            <person name="Tritt A."/>
            <person name="Lipzen A."/>
            <person name="He G."/>
            <person name="Yan M."/>
            <person name="Ng V."/>
            <person name="Cullen D."/>
            <person name="Martin F."/>
            <person name="Rosso M.-N."/>
            <person name="Henrissat B."/>
            <person name="Hibbett D."/>
            <person name="Martinez A.T."/>
            <person name="Grigoriev I.V."/>
        </authorList>
    </citation>
    <scope>NUCLEOTIDE SEQUENCE</scope>
    <source>
        <strain evidence="12">CBS 247.69</strain>
    </source>
</reference>
<accession>A0A9P5XTZ9</accession>
<dbReference type="Pfam" id="PF00067">
    <property type="entry name" value="p450"/>
    <property type="match status" value="1"/>
</dbReference>
<evidence type="ECO:0000256" key="10">
    <source>
        <dbReference type="RuleBase" id="RU000461"/>
    </source>
</evidence>